<keyword evidence="4" id="KW-1185">Reference proteome</keyword>
<accession>A0A2A2I0L4</accession>
<evidence type="ECO:0000313" key="3">
    <source>
        <dbReference type="EMBL" id="PAV24685.1"/>
    </source>
</evidence>
<feature type="non-terminal residue" evidence="3">
    <location>
        <position position="157"/>
    </location>
</feature>
<dbReference type="InterPro" id="IPR046158">
    <property type="entry name" value="DUF6160"/>
</dbReference>
<feature type="signal peptide" evidence="1">
    <location>
        <begin position="1"/>
        <end position="22"/>
    </location>
</feature>
<dbReference type="EMBL" id="NMPM01000114">
    <property type="protein sequence ID" value="PAV24685.1"/>
    <property type="molecule type" value="Genomic_DNA"/>
</dbReference>
<dbReference type="RefSeq" id="WP_228151300.1">
    <property type="nucleotide sequence ID" value="NZ_NMPM01000114.1"/>
</dbReference>
<keyword evidence="1" id="KW-0732">Signal</keyword>
<feature type="chain" id="PRO_5013308148" description="DUF6160 domain-containing protein" evidence="1">
    <location>
        <begin position="23"/>
        <end position="157"/>
    </location>
</feature>
<evidence type="ECO:0000259" key="2">
    <source>
        <dbReference type="Pfam" id="PF19657"/>
    </source>
</evidence>
<proteinExistence type="predicted"/>
<evidence type="ECO:0000313" key="4">
    <source>
        <dbReference type="Proteomes" id="UP000218332"/>
    </source>
</evidence>
<gene>
    <name evidence="3" type="ORF">CF392_14885</name>
</gene>
<evidence type="ECO:0000256" key="1">
    <source>
        <dbReference type="SAM" id="SignalP"/>
    </source>
</evidence>
<organism evidence="3 4">
    <name type="scientific">Tamilnaduibacter salinus</name>
    <dbReference type="NCBI Taxonomy" id="1484056"/>
    <lineage>
        <taxon>Bacteria</taxon>
        <taxon>Pseudomonadati</taxon>
        <taxon>Pseudomonadota</taxon>
        <taxon>Gammaproteobacteria</taxon>
        <taxon>Pseudomonadales</taxon>
        <taxon>Marinobacteraceae</taxon>
        <taxon>Tamilnaduibacter</taxon>
    </lineage>
</organism>
<protein>
    <recommendedName>
        <fullName evidence="2">DUF6160 domain-containing protein</fullName>
    </recommendedName>
</protein>
<name>A0A2A2I0L4_9GAMM</name>
<dbReference type="AlphaFoldDB" id="A0A2A2I0L4"/>
<feature type="domain" description="DUF6160" evidence="2">
    <location>
        <begin position="1"/>
        <end position="94"/>
    </location>
</feature>
<comment type="caution">
    <text evidence="3">The sequence shown here is derived from an EMBL/GenBank/DDBJ whole genome shotgun (WGS) entry which is preliminary data.</text>
</comment>
<dbReference type="Proteomes" id="UP000218332">
    <property type="component" value="Unassembled WGS sequence"/>
</dbReference>
<dbReference type="Pfam" id="PF19657">
    <property type="entry name" value="DUF6160"/>
    <property type="match status" value="1"/>
</dbReference>
<reference evidence="3 4" key="1">
    <citation type="submission" date="2017-07" db="EMBL/GenBank/DDBJ databases">
        <title>Tamlnaduibacter salinus (Mi-7) genome sequencing.</title>
        <authorList>
            <person name="Verma A."/>
            <person name="Krishnamurthi S."/>
        </authorList>
    </citation>
    <scope>NUCLEOTIDE SEQUENCE [LARGE SCALE GENOMIC DNA]</scope>
    <source>
        <strain evidence="3 4">Mi-7</strain>
    </source>
</reference>
<sequence>MKGLNKLALATAVAAAPFAAQAELKAMDDSSMGNVTGQSGVTIELETQVDIDTVTYTDEGQFNLSNVAIGGGDGDASNGVNGKLDNLKIDIDVEADGDAVIQVGTTEFVDTDGDGVPDQPVPIDFGVSVGSASLNATDGSGDSTLLASNIGIEGDIA</sequence>